<proteinExistence type="predicted"/>
<keyword evidence="2" id="KW-1185">Reference proteome</keyword>
<dbReference type="EMBL" id="VCAU01000045">
    <property type="protein sequence ID" value="KAF9888553.1"/>
    <property type="molecule type" value="Genomic_DNA"/>
</dbReference>
<accession>A0AAD4GUL0</accession>
<protein>
    <submittedName>
        <fullName evidence="1">Uncharacterized protein</fullName>
    </submittedName>
</protein>
<evidence type="ECO:0000313" key="1">
    <source>
        <dbReference type="EMBL" id="KAF9888553.1"/>
    </source>
</evidence>
<name>A0AAD4GUL0_ASPNN</name>
<comment type="caution">
    <text evidence="1">The sequence shown here is derived from an EMBL/GenBank/DDBJ whole genome shotgun (WGS) entry which is preliminary data.</text>
</comment>
<gene>
    <name evidence="1" type="ORF">FE257_008484</name>
</gene>
<sequence length="83" mass="9528">MQSEWGYDKPITFNNAATNSFQVLHQTIITNRIIHHNGQSRANVNIDEISTSDLRADYIDPCTQPAHYEELVTYLMGQVFQSE</sequence>
<evidence type="ECO:0000313" key="2">
    <source>
        <dbReference type="Proteomes" id="UP001194746"/>
    </source>
</evidence>
<dbReference type="AlphaFoldDB" id="A0AAD4GUL0"/>
<reference evidence="1" key="1">
    <citation type="journal article" date="2019" name="Beilstein J. Org. Chem.">
        <title>Nanangenines: drimane sesquiterpenoids as the dominant metabolite cohort of a novel Australian fungus, Aspergillus nanangensis.</title>
        <authorList>
            <person name="Lacey H.J."/>
            <person name="Gilchrist C.L.M."/>
            <person name="Crombie A."/>
            <person name="Kalaitzis J.A."/>
            <person name="Vuong D."/>
            <person name="Rutledge P.J."/>
            <person name="Turner P."/>
            <person name="Pitt J.I."/>
            <person name="Lacey E."/>
            <person name="Chooi Y.H."/>
            <person name="Piggott A.M."/>
        </authorList>
    </citation>
    <scope>NUCLEOTIDE SEQUENCE</scope>
    <source>
        <strain evidence="1">MST-FP2251</strain>
    </source>
</reference>
<dbReference type="Proteomes" id="UP001194746">
    <property type="component" value="Unassembled WGS sequence"/>
</dbReference>
<organism evidence="1 2">
    <name type="scientific">Aspergillus nanangensis</name>
    <dbReference type="NCBI Taxonomy" id="2582783"/>
    <lineage>
        <taxon>Eukaryota</taxon>
        <taxon>Fungi</taxon>
        <taxon>Dikarya</taxon>
        <taxon>Ascomycota</taxon>
        <taxon>Pezizomycotina</taxon>
        <taxon>Eurotiomycetes</taxon>
        <taxon>Eurotiomycetidae</taxon>
        <taxon>Eurotiales</taxon>
        <taxon>Aspergillaceae</taxon>
        <taxon>Aspergillus</taxon>
        <taxon>Aspergillus subgen. Circumdati</taxon>
    </lineage>
</organism>
<reference evidence="1" key="2">
    <citation type="submission" date="2020-02" db="EMBL/GenBank/DDBJ databases">
        <authorList>
            <person name="Gilchrist C.L.M."/>
            <person name="Chooi Y.-H."/>
        </authorList>
    </citation>
    <scope>NUCLEOTIDE SEQUENCE</scope>
    <source>
        <strain evidence="1">MST-FP2251</strain>
    </source>
</reference>